<sequence length="350" mass="37083">MKPADRSFLLRFREAPASLEHEIRTTARALGAISVLLAVLTGILVPVLWGTANFVLMVESLGALVLLLSGSVLLGAPSCLARGYLTLALTERIRRITLFCWILTVVLAVLVLTVVLGRPAPPAESSPAALVLVLLLAAAAPVSAGFGHFGTRRLFPHHRNASAPPHAPASSGTVPGKVVEFPNFVSLSARETRRLRKASTWLGGVSVVLSGANALALPVLAYWLPTGPYAFTSSAVLYAVMTAMMALYSAIMVLTGRGCVATGRLDVPRSTVRRGILLTPLILTAIMASSCYAMLTANVDPPSQAVFGYTALLFVAVLLAGVDYFVGRALFPSAATLLRRFGPPPHWPRR</sequence>
<feature type="transmembrane region" description="Helical" evidence="1">
    <location>
        <begin position="235"/>
        <end position="254"/>
    </location>
</feature>
<dbReference type="EMBL" id="JACBYW010000004">
    <property type="protein sequence ID" value="NYH79052.1"/>
    <property type="molecule type" value="Genomic_DNA"/>
</dbReference>
<accession>A0A852YZ90</accession>
<proteinExistence type="predicted"/>
<comment type="caution">
    <text evidence="2">The sequence shown here is derived from an EMBL/GenBank/DDBJ whole genome shotgun (WGS) entry which is preliminary data.</text>
</comment>
<evidence type="ECO:0000313" key="2">
    <source>
        <dbReference type="EMBL" id="NYH79052.1"/>
    </source>
</evidence>
<dbReference type="Proteomes" id="UP000548304">
    <property type="component" value="Unassembled WGS sequence"/>
</dbReference>
<feature type="transmembrane region" description="Helical" evidence="1">
    <location>
        <begin position="275"/>
        <end position="295"/>
    </location>
</feature>
<gene>
    <name evidence="2" type="ORF">FHR84_002386</name>
</gene>
<keyword evidence="3" id="KW-1185">Reference proteome</keyword>
<feature type="transmembrane region" description="Helical" evidence="1">
    <location>
        <begin position="29"/>
        <end position="49"/>
    </location>
</feature>
<keyword evidence="1" id="KW-1133">Transmembrane helix</keyword>
<feature type="transmembrane region" description="Helical" evidence="1">
    <location>
        <begin position="128"/>
        <end position="149"/>
    </location>
</feature>
<evidence type="ECO:0000256" key="1">
    <source>
        <dbReference type="SAM" id="Phobius"/>
    </source>
</evidence>
<evidence type="ECO:0000313" key="3">
    <source>
        <dbReference type="Proteomes" id="UP000548304"/>
    </source>
</evidence>
<keyword evidence="1" id="KW-0812">Transmembrane</keyword>
<dbReference type="AlphaFoldDB" id="A0A852YZ90"/>
<name>A0A852YZ90_9ACTN</name>
<reference evidence="2 3" key="1">
    <citation type="submission" date="2020-07" db="EMBL/GenBank/DDBJ databases">
        <title>Genomic Encyclopedia of Type Strains, Phase III (KMG-III): the genomes of soil and plant-associated and newly described type strains.</title>
        <authorList>
            <person name="Whitman W."/>
        </authorList>
    </citation>
    <scope>NUCLEOTIDE SEQUENCE [LARGE SCALE GENOMIC DNA]</scope>
    <source>
        <strain evidence="2 3">CECT 8576</strain>
    </source>
</reference>
<protein>
    <submittedName>
        <fullName evidence="2">Uncharacterized protein</fullName>
    </submittedName>
</protein>
<feature type="transmembrane region" description="Helical" evidence="1">
    <location>
        <begin position="307"/>
        <end position="331"/>
    </location>
</feature>
<keyword evidence="1" id="KW-0472">Membrane</keyword>
<feature type="transmembrane region" description="Helical" evidence="1">
    <location>
        <begin position="61"/>
        <end position="84"/>
    </location>
</feature>
<dbReference type="RefSeq" id="WP_179535507.1">
    <property type="nucleotide sequence ID" value="NZ_JACBYW010000004.1"/>
</dbReference>
<organism evidence="2 3">
    <name type="scientific">Actinopolyspora biskrensis</name>
    <dbReference type="NCBI Taxonomy" id="1470178"/>
    <lineage>
        <taxon>Bacteria</taxon>
        <taxon>Bacillati</taxon>
        <taxon>Actinomycetota</taxon>
        <taxon>Actinomycetes</taxon>
        <taxon>Actinopolysporales</taxon>
        <taxon>Actinopolysporaceae</taxon>
        <taxon>Actinopolyspora</taxon>
    </lineage>
</organism>
<feature type="transmembrane region" description="Helical" evidence="1">
    <location>
        <begin position="200"/>
        <end position="223"/>
    </location>
</feature>
<feature type="transmembrane region" description="Helical" evidence="1">
    <location>
        <begin position="96"/>
        <end position="116"/>
    </location>
</feature>